<protein>
    <submittedName>
        <fullName evidence="2">Uncharacterized protein</fullName>
    </submittedName>
</protein>
<dbReference type="EMBL" id="JAINDJ010000002">
    <property type="protein sequence ID" value="KAG9458604.1"/>
    <property type="molecule type" value="Genomic_DNA"/>
</dbReference>
<sequence>MDGSIRDGAVKRPIWSKSDPSAADPDDRNPVASKVRGPAVKKSMLVNQQASAFRCVFISFRSPFLKKERKLGTRWRPPRPPRHVPSRRRGRRRRRCTDSVTGPTHDHSPPSNKKEKEKQSDEVRSGWNPDPVRTGTRGSEALKRGWPALQRPPGGVDPASGDGIFPRVRFTCPWSPTLSGPACWKSLQMLTSPPDRDAIIKYGV</sequence>
<keyword evidence="3" id="KW-1185">Reference proteome</keyword>
<gene>
    <name evidence="2" type="ORF">H6P81_003112</name>
</gene>
<name>A0AAV7FDH2_ARIFI</name>
<organism evidence="2 3">
    <name type="scientific">Aristolochia fimbriata</name>
    <name type="common">White veined hardy Dutchman's pipe vine</name>
    <dbReference type="NCBI Taxonomy" id="158543"/>
    <lineage>
        <taxon>Eukaryota</taxon>
        <taxon>Viridiplantae</taxon>
        <taxon>Streptophyta</taxon>
        <taxon>Embryophyta</taxon>
        <taxon>Tracheophyta</taxon>
        <taxon>Spermatophyta</taxon>
        <taxon>Magnoliopsida</taxon>
        <taxon>Magnoliidae</taxon>
        <taxon>Piperales</taxon>
        <taxon>Aristolochiaceae</taxon>
        <taxon>Aristolochia</taxon>
    </lineage>
</organism>
<feature type="compositionally biased region" description="Basic residues" evidence="1">
    <location>
        <begin position="68"/>
        <end position="95"/>
    </location>
</feature>
<reference evidence="2 3" key="1">
    <citation type="submission" date="2021-07" db="EMBL/GenBank/DDBJ databases">
        <title>The Aristolochia fimbriata genome: insights into angiosperm evolution, floral development and chemical biosynthesis.</title>
        <authorList>
            <person name="Jiao Y."/>
        </authorList>
    </citation>
    <scope>NUCLEOTIDE SEQUENCE [LARGE SCALE GENOMIC DNA]</scope>
    <source>
        <strain evidence="2">IBCAS-2021</strain>
        <tissue evidence="2">Leaf</tissue>
    </source>
</reference>
<feature type="region of interest" description="Disordered" evidence="1">
    <location>
        <begin position="1"/>
        <end position="41"/>
    </location>
</feature>
<feature type="compositionally biased region" description="Basic and acidic residues" evidence="1">
    <location>
        <begin position="104"/>
        <end position="124"/>
    </location>
</feature>
<feature type="compositionally biased region" description="Basic and acidic residues" evidence="1">
    <location>
        <begin position="1"/>
        <end position="10"/>
    </location>
</feature>
<evidence type="ECO:0000256" key="1">
    <source>
        <dbReference type="SAM" id="MobiDB-lite"/>
    </source>
</evidence>
<proteinExistence type="predicted"/>
<dbReference type="AlphaFoldDB" id="A0AAV7FDH2"/>
<evidence type="ECO:0000313" key="2">
    <source>
        <dbReference type="EMBL" id="KAG9458604.1"/>
    </source>
</evidence>
<accession>A0AAV7FDH2</accession>
<comment type="caution">
    <text evidence="2">The sequence shown here is derived from an EMBL/GenBank/DDBJ whole genome shotgun (WGS) entry which is preliminary data.</text>
</comment>
<evidence type="ECO:0000313" key="3">
    <source>
        <dbReference type="Proteomes" id="UP000825729"/>
    </source>
</evidence>
<feature type="region of interest" description="Disordered" evidence="1">
    <location>
        <begin position="68"/>
        <end position="162"/>
    </location>
</feature>
<dbReference type="Proteomes" id="UP000825729">
    <property type="component" value="Unassembled WGS sequence"/>
</dbReference>